<keyword evidence="4 7" id="KW-0812">Transmembrane</keyword>
<comment type="similarity">
    <text evidence="2">Belongs to the polysaccharide synthase family.</text>
</comment>
<protein>
    <submittedName>
        <fullName evidence="8">Oligosaccharyltransferase</fullName>
    </submittedName>
</protein>
<feature type="transmembrane region" description="Helical" evidence="7">
    <location>
        <begin position="12"/>
        <end position="38"/>
    </location>
</feature>
<dbReference type="GO" id="GO:0016740">
    <property type="term" value="F:transferase activity"/>
    <property type="evidence" value="ECO:0007669"/>
    <property type="project" value="UniProtKB-KW"/>
</dbReference>
<dbReference type="EMBL" id="JELY01000660">
    <property type="protein sequence ID" value="KYF58613.1"/>
    <property type="molecule type" value="Genomic_DNA"/>
</dbReference>
<evidence type="ECO:0000256" key="5">
    <source>
        <dbReference type="ARBA" id="ARBA00022989"/>
    </source>
</evidence>
<feature type="transmembrane region" description="Helical" evidence="7">
    <location>
        <begin position="371"/>
        <end position="404"/>
    </location>
</feature>
<accession>A0A150PSI0</accession>
<feature type="transmembrane region" description="Helical" evidence="7">
    <location>
        <begin position="291"/>
        <end position="318"/>
    </location>
</feature>
<organism evidence="8 9">
    <name type="scientific">Sorangium cellulosum</name>
    <name type="common">Polyangium cellulosum</name>
    <dbReference type="NCBI Taxonomy" id="56"/>
    <lineage>
        <taxon>Bacteria</taxon>
        <taxon>Pseudomonadati</taxon>
        <taxon>Myxococcota</taxon>
        <taxon>Polyangia</taxon>
        <taxon>Polyangiales</taxon>
        <taxon>Polyangiaceae</taxon>
        <taxon>Sorangium</taxon>
    </lineage>
</organism>
<dbReference type="PANTHER" id="PTHR30250:SF10">
    <property type="entry name" value="LIPOPOLYSACCHARIDE BIOSYNTHESIS PROTEIN WZXC"/>
    <property type="match status" value="1"/>
</dbReference>
<dbReference type="Pfam" id="PF13440">
    <property type="entry name" value="Polysacc_synt_3"/>
    <property type="match status" value="1"/>
</dbReference>
<proteinExistence type="inferred from homology"/>
<evidence type="ECO:0000256" key="4">
    <source>
        <dbReference type="ARBA" id="ARBA00022692"/>
    </source>
</evidence>
<dbReference type="GO" id="GO:0005886">
    <property type="term" value="C:plasma membrane"/>
    <property type="evidence" value="ECO:0007669"/>
    <property type="project" value="UniProtKB-SubCell"/>
</dbReference>
<name>A0A150PSI0_SORCE</name>
<feature type="transmembrane region" description="Helical" evidence="7">
    <location>
        <begin position="424"/>
        <end position="445"/>
    </location>
</feature>
<dbReference type="Proteomes" id="UP000075420">
    <property type="component" value="Unassembled WGS sequence"/>
</dbReference>
<feature type="transmembrane region" description="Helical" evidence="7">
    <location>
        <begin position="50"/>
        <end position="71"/>
    </location>
</feature>
<reference evidence="8 9" key="1">
    <citation type="submission" date="2014-02" db="EMBL/GenBank/DDBJ databases">
        <title>The small core and large imbalanced accessory genome model reveals a collaborative survival strategy of Sorangium cellulosum strains in nature.</title>
        <authorList>
            <person name="Han K."/>
            <person name="Peng R."/>
            <person name="Blom J."/>
            <person name="Li Y.-Z."/>
        </authorList>
    </citation>
    <scope>NUCLEOTIDE SEQUENCE [LARGE SCALE GENOMIC DNA]</scope>
    <source>
        <strain evidence="8 9">So0157-25</strain>
    </source>
</reference>
<evidence type="ECO:0000256" key="2">
    <source>
        <dbReference type="ARBA" id="ARBA00007430"/>
    </source>
</evidence>
<keyword evidence="5 7" id="KW-1133">Transmembrane helix</keyword>
<gene>
    <name evidence="8" type="ORF">BE08_16450</name>
</gene>
<evidence type="ECO:0000256" key="1">
    <source>
        <dbReference type="ARBA" id="ARBA00004651"/>
    </source>
</evidence>
<evidence type="ECO:0000313" key="8">
    <source>
        <dbReference type="EMBL" id="KYF58613.1"/>
    </source>
</evidence>
<dbReference type="PANTHER" id="PTHR30250">
    <property type="entry name" value="PST FAMILY PREDICTED COLANIC ACID TRANSPORTER"/>
    <property type="match status" value="1"/>
</dbReference>
<comment type="caution">
    <text evidence="8">The sequence shown here is derived from an EMBL/GenBank/DDBJ whole genome shotgun (WGS) entry which is preliminary data.</text>
</comment>
<feature type="transmembrane region" description="Helical" evidence="7">
    <location>
        <begin position="330"/>
        <end position="350"/>
    </location>
</feature>
<dbReference type="InterPro" id="IPR050833">
    <property type="entry name" value="Poly_Biosynth_Transport"/>
</dbReference>
<evidence type="ECO:0000256" key="6">
    <source>
        <dbReference type="ARBA" id="ARBA00023136"/>
    </source>
</evidence>
<keyword evidence="3" id="KW-1003">Cell membrane</keyword>
<sequence>MTVAGSSALARKAVLGAVWTIATGLGSRVLGLIGTLVLTRFIAPDVYGEVSAASVVIMTAHFLSSLGTGQYIASRPHLDRQMLFNATVYFHVAGLLAIAVVYLLREPIAVQLVGAPGMLEFMPGLILAMFIDRLWYIPDRMLIRDMRFRSVSLRNAAGELTYTGASVFLAMRGWGGNAIVVATLLRAVVRVVTTVPAVKLAEWLTPAPLSREKARELFAFGIPLNFGSLANFGASKWDNLVMIRLFGEHVGGLYNLAWNLADIPASQVGERIGDVLVPSFSKLEPEQRKTALVRALTLLSLIIFPLAVGLGAVAPTILNDTFFNEAWEPAGPLLAVLAALGVTRPIGWVMSSYMQVYGRTRTIMILEWLKVGAIIGGIALLGAIGGVLWACAGVGVAFGVHALASLWVVQRADGVPYMRLLRPLVRPLVACLPLVAAVLAVRYGLQHVGPLPRGFRLGAEVIAGGLAFVASALLIARQASRDFLQLAREAVRRRR</sequence>
<evidence type="ECO:0000256" key="7">
    <source>
        <dbReference type="SAM" id="Phobius"/>
    </source>
</evidence>
<evidence type="ECO:0000313" key="9">
    <source>
        <dbReference type="Proteomes" id="UP000075420"/>
    </source>
</evidence>
<keyword evidence="8" id="KW-0808">Transferase</keyword>
<feature type="transmembrane region" description="Helical" evidence="7">
    <location>
        <begin position="83"/>
        <end position="104"/>
    </location>
</feature>
<keyword evidence="6 7" id="KW-0472">Membrane</keyword>
<feature type="transmembrane region" description="Helical" evidence="7">
    <location>
        <begin position="110"/>
        <end position="131"/>
    </location>
</feature>
<comment type="subcellular location">
    <subcellularLocation>
        <location evidence="1">Cell membrane</location>
        <topology evidence="1">Multi-pass membrane protein</topology>
    </subcellularLocation>
</comment>
<dbReference type="AlphaFoldDB" id="A0A150PSI0"/>
<feature type="transmembrane region" description="Helical" evidence="7">
    <location>
        <begin position="457"/>
        <end position="476"/>
    </location>
</feature>
<evidence type="ECO:0000256" key="3">
    <source>
        <dbReference type="ARBA" id="ARBA00022475"/>
    </source>
</evidence>